<dbReference type="InterPro" id="IPR001509">
    <property type="entry name" value="Epimerase_deHydtase"/>
</dbReference>
<accession>A0A9X1MLK5</accession>
<dbReference type="RefSeq" id="WP_230219138.1">
    <property type="nucleotide sequence ID" value="NZ_JAJKFT010000010.1"/>
</dbReference>
<dbReference type="Pfam" id="PF01370">
    <property type="entry name" value="Epimerase"/>
    <property type="match status" value="1"/>
</dbReference>
<dbReference type="GO" id="GO:0005737">
    <property type="term" value="C:cytoplasm"/>
    <property type="evidence" value="ECO:0007669"/>
    <property type="project" value="TreeGrafter"/>
</dbReference>
<feature type="region of interest" description="Disordered" evidence="1">
    <location>
        <begin position="119"/>
        <end position="143"/>
    </location>
</feature>
<proteinExistence type="predicted"/>
<reference evidence="3" key="1">
    <citation type="submission" date="2021-11" db="EMBL/GenBank/DDBJ databases">
        <title>Genome sequence.</title>
        <authorList>
            <person name="Sun Q."/>
        </authorList>
    </citation>
    <scope>NUCLEOTIDE SEQUENCE</scope>
    <source>
        <strain evidence="3">JC732</strain>
    </source>
</reference>
<evidence type="ECO:0000259" key="2">
    <source>
        <dbReference type="Pfam" id="PF01370"/>
    </source>
</evidence>
<evidence type="ECO:0000256" key="1">
    <source>
        <dbReference type="SAM" id="MobiDB-lite"/>
    </source>
</evidence>
<dbReference type="GO" id="GO:0004029">
    <property type="term" value="F:aldehyde dehydrogenase (NAD+) activity"/>
    <property type="evidence" value="ECO:0007669"/>
    <property type="project" value="TreeGrafter"/>
</dbReference>
<dbReference type="Gene3D" id="3.40.50.720">
    <property type="entry name" value="NAD(P)-binding Rossmann-like Domain"/>
    <property type="match status" value="1"/>
</dbReference>
<dbReference type="InterPro" id="IPR036291">
    <property type="entry name" value="NAD(P)-bd_dom_sf"/>
</dbReference>
<sequence length="339" mass="37176">MATYFVTGGSGFVGRHLCQRLAAEGHTLRCAVRKSSATAHLQELGAELIEVDLTAGGDLRSALEGCDGIFHSAGLISPRREEQLLRVNRDGTRFLCEAAAELPTPPPLIYVSSIAAAGPAKSDEPRRPADFPKPVSRYGESKRAGERQLEMVADRVPTTIVRPGIIFGEANRDMFPMFRSIRRFGVHAMPRADLRLSLIYVGDLIELLIQALAHGRRITHREDPQSKFDGVGYYFAADAEQPTYQALGEMVAEAVDVPRLRAITMPSPLVWTTATASELFGKAIGRPNILTRDKIREAIAGDWTCDISTAVDELGFQPAQSLQTGLCQTAQWYRAEGWL</sequence>
<keyword evidence="4" id="KW-1185">Reference proteome</keyword>
<dbReference type="PANTHER" id="PTHR48079">
    <property type="entry name" value="PROTEIN YEEZ"/>
    <property type="match status" value="1"/>
</dbReference>
<feature type="domain" description="NAD-dependent epimerase/dehydratase" evidence="2">
    <location>
        <begin position="5"/>
        <end position="220"/>
    </location>
</feature>
<feature type="compositionally biased region" description="Basic and acidic residues" evidence="1">
    <location>
        <begin position="121"/>
        <end position="130"/>
    </location>
</feature>
<name>A0A9X1MLK5_9BACT</name>
<organism evidence="3 4">
    <name type="scientific">Blastopirellula sediminis</name>
    <dbReference type="NCBI Taxonomy" id="2894196"/>
    <lineage>
        <taxon>Bacteria</taxon>
        <taxon>Pseudomonadati</taxon>
        <taxon>Planctomycetota</taxon>
        <taxon>Planctomycetia</taxon>
        <taxon>Pirellulales</taxon>
        <taxon>Pirellulaceae</taxon>
        <taxon>Blastopirellula</taxon>
    </lineage>
</organism>
<dbReference type="InterPro" id="IPR051783">
    <property type="entry name" value="NAD(P)-dependent_oxidoreduct"/>
</dbReference>
<evidence type="ECO:0000313" key="4">
    <source>
        <dbReference type="Proteomes" id="UP001139103"/>
    </source>
</evidence>
<dbReference type="EMBL" id="JAJKFT010000010">
    <property type="protein sequence ID" value="MCC9629283.1"/>
    <property type="molecule type" value="Genomic_DNA"/>
</dbReference>
<protein>
    <submittedName>
        <fullName evidence="3">NAD-dependent epimerase/dehydratase family protein</fullName>
    </submittedName>
</protein>
<comment type="caution">
    <text evidence="3">The sequence shown here is derived from an EMBL/GenBank/DDBJ whole genome shotgun (WGS) entry which is preliminary data.</text>
</comment>
<dbReference type="AlphaFoldDB" id="A0A9X1MLK5"/>
<gene>
    <name evidence="3" type="ORF">LOC68_12840</name>
</gene>
<dbReference type="PANTHER" id="PTHR48079:SF6">
    <property type="entry name" value="NAD(P)-BINDING DOMAIN-CONTAINING PROTEIN-RELATED"/>
    <property type="match status" value="1"/>
</dbReference>
<evidence type="ECO:0000313" key="3">
    <source>
        <dbReference type="EMBL" id="MCC9629283.1"/>
    </source>
</evidence>
<dbReference type="Proteomes" id="UP001139103">
    <property type="component" value="Unassembled WGS sequence"/>
</dbReference>
<dbReference type="SUPFAM" id="SSF51735">
    <property type="entry name" value="NAD(P)-binding Rossmann-fold domains"/>
    <property type="match status" value="1"/>
</dbReference>